<dbReference type="RefSeq" id="XP_010263254.1">
    <property type="nucleotide sequence ID" value="XM_010264952.2"/>
</dbReference>
<dbReference type="eggNOG" id="ENOG502QQSC">
    <property type="taxonomic scope" value="Eukaryota"/>
</dbReference>
<dbReference type="KEGG" id="nnu:104601572"/>
<gene>
    <name evidence="2" type="primary">LOC104601572</name>
</gene>
<dbReference type="AlphaFoldDB" id="A0A1U8ALK9"/>
<dbReference type="Pfam" id="PF07734">
    <property type="entry name" value="FBA_1"/>
    <property type="match status" value="1"/>
</dbReference>
<dbReference type="Proteomes" id="UP000189703">
    <property type="component" value="Unplaced"/>
</dbReference>
<keyword evidence="1" id="KW-1185">Reference proteome</keyword>
<dbReference type="GeneID" id="104601572"/>
<dbReference type="PANTHER" id="PTHR35546">
    <property type="entry name" value="F-BOX PROTEIN INTERACTION DOMAIN PROTEIN-RELATED"/>
    <property type="match status" value="1"/>
</dbReference>
<dbReference type="SUPFAM" id="SSF81383">
    <property type="entry name" value="F-box domain"/>
    <property type="match status" value="1"/>
</dbReference>
<dbReference type="InterPro" id="IPR001810">
    <property type="entry name" value="F-box_dom"/>
</dbReference>
<dbReference type="InterPro" id="IPR017451">
    <property type="entry name" value="F-box-assoc_interact_dom"/>
</dbReference>
<dbReference type="OrthoDB" id="605328at2759"/>
<proteinExistence type="predicted"/>
<dbReference type="PANTHER" id="PTHR35546:SF134">
    <property type="entry name" value="F-BOX ASSOCIATED DOMAIN-CONTAINING PROTEIN"/>
    <property type="match status" value="1"/>
</dbReference>
<organism evidence="1 2">
    <name type="scientific">Nelumbo nucifera</name>
    <name type="common">Sacred lotus</name>
    <dbReference type="NCBI Taxonomy" id="4432"/>
    <lineage>
        <taxon>Eukaryota</taxon>
        <taxon>Viridiplantae</taxon>
        <taxon>Streptophyta</taxon>
        <taxon>Embryophyta</taxon>
        <taxon>Tracheophyta</taxon>
        <taxon>Spermatophyta</taxon>
        <taxon>Magnoliopsida</taxon>
        <taxon>Proteales</taxon>
        <taxon>Nelumbonaceae</taxon>
        <taxon>Nelumbo</taxon>
    </lineage>
</organism>
<dbReference type="FunCoup" id="A0A1U8ALK9">
    <property type="interactions" value="1409"/>
</dbReference>
<dbReference type="Pfam" id="PF00646">
    <property type="entry name" value="F-box"/>
    <property type="match status" value="1"/>
</dbReference>
<dbReference type="InterPro" id="IPR055290">
    <property type="entry name" value="At3g26010-like"/>
</dbReference>
<evidence type="ECO:0000313" key="2">
    <source>
        <dbReference type="RefSeq" id="XP_010263254.1"/>
    </source>
</evidence>
<dbReference type="NCBIfam" id="TIGR01640">
    <property type="entry name" value="F_box_assoc_1"/>
    <property type="match status" value="1"/>
</dbReference>
<dbReference type="SMART" id="SM00256">
    <property type="entry name" value="FBOX"/>
    <property type="match status" value="1"/>
</dbReference>
<evidence type="ECO:0000313" key="1">
    <source>
        <dbReference type="Proteomes" id="UP000189703"/>
    </source>
</evidence>
<protein>
    <submittedName>
        <fullName evidence="2">F-box protein At5g07610-like</fullName>
    </submittedName>
</protein>
<dbReference type="OMA" id="VISMHAN"/>
<dbReference type="InterPro" id="IPR006527">
    <property type="entry name" value="F-box-assoc_dom_typ1"/>
</dbReference>
<sequence length="451" mass="51445">MAWFKFIFCTDRDDDDEDVAEPQQETLAMSVISMHANSQEQSDHTSSSSTTIIANSEDLVSEILLHLPIKCLLRFKSVSKQWLFLISHPLFIHEYNRRNPISVSGFFFPTGLSRAIYPQLDFVLLDGNIAADIPFTHLHDPVAVEVLHSCNGLLLCSGRIGTLSGLVPYHVHNPATKQHRTLPLRPSVGMVSSASIAFDPCRSPHYKVVLILNPEFSDLLSFQIELYSSETGHWRLCGEPFNLYGKEFTPGVFWNGAMHWIRQPDTFLCFDVERECLRTMPPLPQLTQALNRRGYLYFGESQGHLHLIVANVRHQAFGPETTSFAVLEMEKDYSGWFVKYQVDLDALIYEFPEILPFAPGHQIDTRFFPIPVPFYQYSVLNLIRGGGGEEEEEEEEEESWLVLHVPGKVISYSLKDKSTQLLRVSSDPAKDSVLRYFWDDIHPYIETLSCI</sequence>
<name>A0A1U8ALK9_NELNU</name>
<accession>A0A1U8ALK9</accession>
<reference evidence="2" key="1">
    <citation type="submission" date="2025-08" db="UniProtKB">
        <authorList>
            <consortium name="RefSeq"/>
        </authorList>
    </citation>
    <scope>IDENTIFICATION</scope>
</reference>
<dbReference type="InterPro" id="IPR036047">
    <property type="entry name" value="F-box-like_dom_sf"/>
</dbReference>